<proteinExistence type="predicted"/>
<organism evidence="1 2">
    <name type="scientific">Bimuria novae-zelandiae CBS 107.79</name>
    <dbReference type="NCBI Taxonomy" id="1447943"/>
    <lineage>
        <taxon>Eukaryota</taxon>
        <taxon>Fungi</taxon>
        <taxon>Dikarya</taxon>
        <taxon>Ascomycota</taxon>
        <taxon>Pezizomycotina</taxon>
        <taxon>Dothideomycetes</taxon>
        <taxon>Pleosporomycetidae</taxon>
        <taxon>Pleosporales</taxon>
        <taxon>Massarineae</taxon>
        <taxon>Didymosphaeriaceae</taxon>
        <taxon>Bimuria</taxon>
    </lineage>
</organism>
<protein>
    <submittedName>
        <fullName evidence="1">Uncharacterized protein</fullName>
    </submittedName>
</protein>
<dbReference type="AlphaFoldDB" id="A0A6A5UZG3"/>
<evidence type="ECO:0000313" key="2">
    <source>
        <dbReference type="Proteomes" id="UP000800036"/>
    </source>
</evidence>
<gene>
    <name evidence="1" type="ORF">BU23DRAFT_538727</name>
</gene>
<dbReference type="Proteomes" id="UP000800036">
    <property type="component" value="Unassembled WGS sequence"/>
</dbReference>
<dbReference type="OrthoDB" id="5425890at2759"/>
<name>A0A6A5UZG3_9PLEO</name>
<sequence>MFIILDKTGVMLSKLVSVKVLVGRDDLRDYRGAGVKRIIVTVIKCISADGRSLLPLIIWPAVTY</sequence>
<dbReference type="EMBL" id="ML976704">
    <property type="protein sequence ID" value="KAF1970008.1"/>
    <property type="molecule type" value="Genomic_DNA"/>
</dbReference>
<evidence type="ECO:0000313" key="1">
    <source>
        <dbReference type="EMBL" id="KAF1970008.1"/>
    </source>
</evidence>
<reference evidence="1" key="1">
    <citation type="journal article" date="2020" name="Stud. Mycol.">
        <title>101 Dothideomycetes genomes: a test case for predicting lifestyles and emergence of pathogens.</title>
        <authorList>
            <person name="Haridas S."/>
            <person name="Albert R."/>
            <person name="Binder M."/>
            <person name="Bloem J."/>
            <person name="Labutti K."/>
            <person name="Salamov A."/>
            <person name="Andreopoulos B."/>
            <person name="Baker S."/>
            <person name="Barry K."/>
            <person name="Bills G."/>
            <person name="Bluhm B."/>
            <person name="Cannon C."/>
            <person name="Castanera R."/>
            <person name="Culley D."/>
            <person name="Daum C."/>
            <person name="Ezra D."/>
            <person name="Gonzalez J."/>
            <person name="Henrissat B."/>
            <person name="Kuo A."/>
            <person name="Liang C."/>
            <person name="Lipzen A."/>
            <person name="Lutzoni F."/>
            <person name="Magnuson J."/>
            <person name="Mondo S."/>
            <person name="Nolan M."/>
            <person name="Ohm R."/>
            <person name="Pangilinan J."/>
            <person name="Park H.-J."/>
            <person name="Ramirez L."/>
            <person name="Alfaro M."/>
            <person name="Sun H."/>
            <person name="Tritt A."/>
            <person name="Yoshinaga Y."/>
            <person name="Zwiers L.-H."/>
            <person name="Turgeon B."/>
            <person name="Goodwin S."/>
            <person name="Spatafora J."/>
            <person name="Crous P."/>
            <person name="Grigoriev I."/>
        </authorList>
    </citation>
    <scope>NUCLEOTIDE SEQUENCE</scope>
    <source>
        <strain evidence="1">CBS 107.79</strain>
    </source>
</reference>
<keyword evidence="2" id="KW-1185">Reference proteome</keyword>
<accession>A0A6A5UZG3</accession>